<reference evidence="3 4" key="1">
    <citation type="submission" date="2019-11" db="EMBL/GenBank/DDBJ databases">
        <title>Caenimonas koreensis gen. nov., sp. nov., isolated from activated sludge.</title>
        <authorList>
            <person name="Seung H.R."/>
        </authorList>
    </citation>
    <scope>NUCLEOTIDE SEQUENCE [LARGE SCALE GENOMIC DNA]</scope>
    <source>
        <strain evidence="3 4">EMB320</strain>
    </source>
</reference>
<dbReference type="InterPro" id="IPR022488">
    <property type="entry name" value="PPK2-related"/>
</dbReference>
<dbReference type="EMBL" id="WJBU01000009">
    <property type="protein sequence ID" value="MRD47630.1"/>
    <property type="molecule type" value="Genomic_DNA"/>
</dbReference>
<dbReference type="PANTHER" id="PTHR34383">
    <property type="entry name" value="POLYPHOSPHATE:AMP PHOSPHOTRANSFERASE-RELATED"/>
    <property type="match status" value="1"/>
</dbReference>
<dbReference type="AlphaFoldDB" id="A0A844AT37"/>
<evidence type="ECO:0000313" key="3">
    <source>
        <dbReference type="EMBL" id="MRD47630.1"/>
    </source>
</evidence>
<comment type="caution">
    <text evidence="3">The sequence shown here is derived from an EMBL/GenBank/DDBJ whole genome shotgun (WGS) entry which is preliminary data.</text>
</comment>
<dbReference type="GO" id="GO:0016776">
    <property type="term" value="F:phosphotransferase activity, phosphate group as acceptor"/>
    <property type="evidence" value="ECO:0007669"/>
    <property type="project" value="InterPro"/>
</dbReference>
<dbReference type="Pfam" id="PF03976">
    <property type="entry name" value="PPK2"/>
    <property type="match status" value="1"/>
</dbReference>
<dbReference type="PANTHER" id="PTHR34383:SF3">
    <property type="entry name" value="POLYPHOSPHATE:AMP PHOSPHOTRANSFERASE"/>
    <property type="match status" value="1"/>
</dbReference>
<gene>
    <name evidence="3" type="ORF">GHT07_10105</name>
</gene>
<name>A0A844AT37_9BURK</name>
<evidence type="ECO:0000259" key="2">
    <source>
        <dbReference type="Pfam" id="PF03976"/>
    </source>
</evidence>
<dbReference type="GO" id="GO:0006797">
    <property type="term" value="P:polyphosphate metabolic process"/>
    <property type="evidence" value="ECO:0007669"/>
    <property type="project" value="InterPro"/>
</dbReference>
<dbReference type="SUPFAM" id="SSF52540">
    <property type="entry name" value="P-loop containing nucleoside triphosphate hydrolases"/>
    <property type="match status" value="1"/>
</dbReference>
<feature type="region of interest" description="Disordered" evidence="1">
    <location>
        <begin position="21"/>
        <end position="48"/>
    </location>
</feature>
<feature type="domain" description="Polyphosphate kinase-2-related" evidence="2">
    <location>
        <begin position="44"/>
        <end position="261"/>
    </location>
</feature>
<evidence type="ECO:0000313" key="4">
    <source>
        <dbReference type="Proteomes" id="UP000487350"/>
    </source>
</evidence>
<dbReference type="RefSeq" id="WP_153584956.1">
    <property type="nucleotide sequence ID" value="NZ_WJBU01000009.1"/>
</dbReference>
<keyword evidence="4" id="KW-1185">Reference proteome</keyword>
<accession>A0A844AT37</accession>
<dbReference type="Gene3D" id="3.40.50.300">
    <property type="entry name" value="P-loop containing nucleotide triphosphate hydrolases"/>
    <property type="match status" value="1"/>
</dbReference>
<proteinExistence type="predicted"/>
<dbReference type="NCBIfam" id="TIGR03709">
    <property type="entry name" value="PPK2_rel_1"/>
    <property type="match status" value="1"/>
</dbReference>
<protein>
    <submittedName>
        <fullName evidence="3">Polyphosphate--nucleotide phosphotransferase</fullName>
    </submittedName>
</protein>
<evidence type="ECO:0000256" key="1">
    <source>
        <dbReference type="SAM" id="MobiDB-lite"/>
    </source>
</evidence>
<dbReference type="OrthoDB" id="9775224at2"/>
<dbReference type="InterPro" id="IPR027417">
    <property type="entry name" value="P-loop_NTPase"/>
</dbReference>
<organism evidence="3 4">
    <name type="scientific">Caenimonas koreensis DSM 17982</name>
    <dbReference type="NCBI Taxonomy" id="1121255"/>
    <lineage>
        <taxon>Bacteria</taxon>
        <taxon>Pseudomonadati</taxon>
        <taxon>Pseudomonadota</taxon>
        <taxon>Betaproteobacteria</taxon>
        <taxon>Burkholderiales</taxon>
        <taxon>Comamonadaceae</taxon>
        <taxon>Caenimonas</taxon>
    </lineage>
</organism>
<sequence>MPHKSATTLDSKRLRPWLVASPSSKPWPLELADPSAQPFSSGNKSRDKDEVRKIADDIDVLQDTLFADRRFRVLVVLQGMDAAGKDGTVRGVFGEVSPLGVRTMSWKAPTPEERDHDFLWRIHQHVPASGELMIFNRSHYEDVLVPVVNGDISAATTLDRYRQINDFERLLTETGTVILKFMLHISRDEQRKRLQARLDEPAKGWKFMPRDLEVRAQWPAYMKAYEALLGATGTAIAPWIVVPSNSKTHRNLMIGTIVRERLKLLGLRYPPRDPRFDGLKVS</sequence>
<dbReference type="InterPro" id="IPR022300">
    <property type="entry name" value="PPK2-rel_1"/>
</dbReference>
<dbReference type="Proteomes" id="UP000487350">
    <property type="component" value="Unassembled WGS sequence"/>
</dbReference>
<keyword evidence="3" id="KW-0808">Transferase</keyword>